<feature type="region of interest" description="Disordered" evidence="1">
    <location>
        <begin position="86"/>
        <end position="108"/>
    </location>
</feature>
<dbReference type="AlphaFoldDB" id="M2ND01"/>
<keyword evidence="3" id="KW-1185">Reference proteome</keyword>
<accession>M2ND01</accession>
<protein>
    <recommendedName>
        <fullName evidence="4">Type II toxin-antitoxin system prevent-host-death family antitoxin</fullName>
    </recommendedName>
</protein>
<feature type="compositionally biased region" description="Polar residues" evidence="1">
    <location>
        <begin position="99"/>
        <end position="108"/>
    </location>
</feature>
<sequence>MRQRGGVEGLTGLAVKERNALLPTSREGRPVHISPHGRHVVIVVACRTYPGEADVSSTGFVGELAKTAFRPPATSSYWRTRYRVRRSTRSSPKRDLTDLLNTNISLSE</sequence>
<organism evidence="2 3">
    <name type="scientific">Baudoinia panamericana (strain UAMH 10762)</name>
    <name type="common">Angels' share fungus</name>
    <name type="synonym">Baudoinia compniacensis (strain UAMH 10762)</name>
    <dbReference type="NCBI Taxonomy" id="717646"/>
    <lineage>
        <taxon>Eukaryota</taxon>
        <taxon>Fungi</taxon>
        <taxon>Dikarya</taxon>
        <taxon>Ascomycota</taxon>
        <taxon>Pezizomycotina</taxon>
        <taxon>Dothideomycetes</taxon>
        <taxon>Dothideomycetidae</taxon>
        <taxon>Mycosphaerellales</taxon>
        <taxon>Teratosphaeriaceae</taxon>
        <taxon>Baudoinia</taxon>
    </lineage>
</organism>
<dbReference type="RefSeq" id="XP_007675636.1">
    <property type="nucleotide sequence ID" value="XM_007677446.1"/>
</dbReference>
<proteinExistence type="predicted"/>
<reference evidence="2 3" key="1">
    <citation type="journal article" date="2012" name="PLoS Pathog.">
        <title>Diverse lifestyles and strategies of plant pathogenesis encoded in the genomes of eighteen Dothideomycetes fungi.</title>
        <authorList>
            <person name="Ohm R.A."/>
            <person name="Feau N."/>
            <person name="Henrissat B."/>
            <person name="Schoch C.L."/>
            <person name="Horwitz B.A."/>
            <person name="Barry K.W."/>
            <person name="Condon B.J."/>
            <person name="Copeland A.C."/>
            <person name="Dhillon B."/>
            <person name="Glaser F."/>
            <person name="Hesse C.N."/>
            <person name="Kosti I."/>
            <person name="LaButti K."/>
            <person name="Lindquist E.A."/>
            <person name="Lucas S."/>
            <person name="Salamov A.A."/>
            <person name="Bradshaw R.E."/>
            <person name="Ciuffetti L."/>
            <person name="Hamelin R.C."/>
            <person name="Kema G.H.J."/>
            <person name="Lawrence C."/>
            <person name="Scott J.A."/>
            <person name="Spatafora J.W."/>
            <person name="Turgeon B.G."/>
            <person name="de Wit P.J.G.M."/>
            <person name="Zhong S."/>
            <person name="Goodwin S.B."/>
            <person name="Grigoriev I.V."/>
        </authorList>
    </citation>
    <scope>NUCLEOTIDE SEQUENCE [LARGE SCALE GENOMIC DNA]</scope>
    <source>
        <strain evidence="2 3">UAMH 10762</strain>
    </source>
</reference>
<evidence type="ECO:0000313" key="3">
    <source>
        <dbReference type="Proteomes" id="UP000011761"/>
    </source>
</evidence>
<dbReference type="HOGENOM" id="CLU_2196443_0_0_1"/>
<evidence type="ECO:0000313" key="2">
    <source>
        <dbReference type="EMBL" id="EMC97074.1"/>
    </source>
</evidence>
<dbReference type="Proteomes" id="UP000011761">
    <property type="component" value="Unassembled WGS sequence"/>
</dbReference>
<dbReference type="EMBL" id="KB445554">
    <property type="protein sequence ID" value="EMC97074.1"/>
    <property type="molecule type" value="Genomic_DNA"/>
</dbReference>
<dbReference type="GeneID" id="19114333"/>
<dbReference type="KEGG" id="bcom:BAUCODRAFT_437478"/>
<evidence type="ECO:0000256" key="1">
    <source>
        <dbReference type="SAM" id="MobiDB-lite"/>
    </source>
</evidence>
<evidence type="ECO:0008006" key="4">
    <source>
        <dbReference type="Google" id="ProtNLM"/>
    </source>
</evidence>
<name>M2ND01_BAUPA</name>
<gene>
    <name evidence="2" type="ORF">BAUCODRAFT_437478</name>
</gene>